<feature type="transmembrane region" description="Helical" evidence="1">
    <location>
        <begin position="590"/>
        <end position="611"/>
    </location>
</feature>
<protein>
    <recommendedName>
        <fullName evidence="3">Tyrosine-protein kinase ephrin type A/B receptor-like domain-containing protein</fullName>
    </recommendedName>
</protein>
<dbReference type="InterPro" id="IPR011050">
    <property type="entry name" value="Pectin_lyase_fold/virulence"/>
</dbReference>
<keyword evidence="5" id="KW-1185">Reference proteome</keyword>
<evidence type="ECO:0000256" key="2">
    <source>
        <dbReference type="SAM" id="SignalP"/>
    </source>
</evidence>
<evidence type="ECO:0000313" key="5">
    <source>
        <dbReference type="Proteomes" id="UP001165060"/>
    </source>
</evidence>
<feature type="chain" id="PRO_5046817478" description="Tyrosine-protein kinase ephrin type A/B receptor-like domain-containing protein" evidence="2">
    <location>
        <begin position="22"/>
        <end position="854"/>
    </location>
</feature>
<feature type="signal peptide" evidence="2">
    <location>
        <begin position="1"/>
        <end position="21"/>
    </location>
</feature>
<dbReference type="SUPFAM" id="SSF51126">
    <property type="entry name" value="Pectin lyase-like"/>
    <property type="match status" value="1"/>
</dbReference>
<feature type="transmembrane region" description="Helical" evidence="1">
    <location>
        <begin position="655"/>
        <end position="677"/>
    </location>
</feature>
<dbReference type="SMART" id="SM01411">
    <property type="entry name" value="Ephrin_rec_like"/>
    <property type="match status" value="1"/>
</dbReference>
<feature type="transmembrane region" description="Helical" evidence="1">
    <location>
        <begin position="766"/>
        <end position="790"/>
    </location>
</feature>
<evidence type="ECO:0000256" key="1">
    <source>
        <dbReference type="SAM" id="Phobius"/>
    </source>
</evidence>
<feature type="transmembrane region" description="Helical" evidence="1">
    <location>
        <begin position="810"/>
        <end position="829"/>
    </location>
</feature>
<keyword evidence="2" id="KW-0732">Signal</keyword>
<dbReference type="InterPro" id="IPR009030">
    <property type="entry name" value="Growth_fac_rcpt_cys_sf"/>
</dbReference>
<dbReference type="Proteomes" id="UP001165060">
    <property type="component" value="Unassembled WGS sequence"/>
</dbReference>
<keyword evidence="1" id="KW-0472">Membrane</keyword>
<keyword evidence="1" id="KW-0812">Transmembrane</keyword>
<feature type="transmembrane region" description="Helical" evidence="1">
    <location>
        <begin position="689"/>
        <end position="709"/>
    </location>
</feature>
<dbReference type="EMBL" id="BRYB01000879">
    <property type="protein sequence ID" value="GMI39538.1"/>
    <property type="molecule type" value="Genomic_DNA"/>
</dbReference>
<sequence>MLNHVVVLAHSLSPLVPLLHASPATPPVSFKLQCSSDPCPGGTHYDQESSTCYQCPPGTFSPAESHSYSCIPCPPGTTSGAGALECAACEAGSYSTGGWANCAQCNFPSLSLSLSPDQSACHGVYEATDTYDLFELVNNAVPFDDVHDLDVQEGGTSTDPEYDDGETISDSYIEPGDEVQLAPSAPITCTEMTANEQWWYAYHYDDPYQHEHETGVTHVCASDYTMLALEEVGGKISCPSAFCILEGENKRCIMRVSGSPPLPSGSGLAPLTLSGIVFKNGMHAIANSGGGLAVHNGAVVIVVACNFQNCEIRGIEGGGGGAIGVFDSGSSLTLTGNIFKNNIVPTGADSSDYTADVHAGPGTDVYFNVGDCPEPFSPSLPPVDSAPYISFNLAPNQAVLQPPCAFPTQSPTPAPTAEATAAPTHSNWFEDTTVECGFLSLGSTLSHCCDVARDISLVPAGGDARDYVSAAVGVDSSSCRKSLLCGGGGRRRLQPGQGPPPWDLGPLAEEEEEERQIGFCRELINGAVAEVVDEETAATVSSLMDAQCDVVAITEDIGLAGVECVGEPTGDELLVVADQGDVTMANLLELVAFTTGACFAALVLVCVLLGSMGTVPFFARVKLGTHAGLAMSVADWFLDVLAGSEMFRAGYSMHGWTTVMIIASNAGANMLCMCGVIGHEKARSNIDVAAYKANTLLIGALQVLALTNLKVLTYLPWSNISYHGFPSRRAYVVCNLVPVLVENIPQLVNQIGYLSESEAKVSLDNITLISTVLTALSVLLLFIKVVSTCFIEDEESADGASISRRYSRRLVAGVGGAVIGGAAGGAVIAPEAGAAGGAATEAVVSITEGLAEGV</sequence>
<name>A0ABQ6N3U2_9STRA</name>
<keyword evidence="1" id="KW-1133">Transmembrane helix</keyword>
<reference evidence="4 5" key="1">
    <citation type="journal article" date="2023" name="Commun. Biol.">
        <title>Genome analysis of Parmales, the sister group of diatoms, reveals the evolutionary specialization of diatoms from phago-mixotrophs to photoautotrophs.</title>
        <authorList>
            <person name="Ban H."/>
            <person name="Sato S."/>
            <person name="Yoshikawa S."/>
            <person name="Yamada K."/>
            <person name="Nakamura Y."/>
            <person name="Ichinomiya M."/>
            <person name="Sato N."/>
            <person name="Blanc-Mathieu R."/>
            <person name="Endo H."/>
            <person name="Kuwata A."/>
            <person name="Ogata H."/>
        </authorList>
    </citation>
    <scope>NUCLEOTIDE SEQUENCE [LARGE SCALE GENOMIC DNA]</scope>
</reference>
<dbReference type="CDD" id="cd00185">
    <property type="entry name" value="TNFRSF"/>
    <property type="match status" value="1"/>
</dbReference>
<accession>A0ABQ6N3U2</accession>
<feature type="transmembrane region" description="Helical" evidence="1">
    <location>
        <begin position="623"/>
        <end position="643"/>
    </location>
</feature>
<dbReference type="SUPFAM" id="SSF57184">
    <property type="entry name" value="Growth factor receptor domain"/>
    <property type="match status" value="1"/>
</dbReference>
<proteinExistence type="predicted"/>
<gene>
    <name evidence="4" type="ORF">TeGR_g14539</name>
</gene>
<feature type="domain" description="Tyrosine-protein kinase ephrin type A/B receptor-like" evidence="3">
    <location>
        <begin position="42"/>
        <end position="78"/>
    </location>
</feature>
<comment type="caution">
    <text evidence="4">The sequence shown here is derived from an EMBL/GenBank/DDBJ whole genome shotgun (WGS) entry which is preliminary data.</text>
</comment>
<dbReference type="Pfam" id="PF07699">
    <property type="entry name" value="Ephrin_rec_like"/>
    <property type="match status" value="1"/>
</dbReference>
<organism evidence="4 5">
    <name type="scientific">Tetraparma gracilis</name>
    <dbReference type="NCBI Taxonomy" id="2962635"/>
    <lineage>
        <taxon>Eukaryota</taxon>
        <taxon>Sar</taxon>
        <taxon>Stramenopiles</taxon>
        <taxon>Ochrophyta</taxon>
        <taxon>Bolidophyceae</taxon>
        <taxon>Parmales</taxon>
        <taxon>Triparmaceae</taxon>
        <taxon>Tetraparma</taxon>
    </lineage>
</organism>
<evidence type="ECO:0000313" key="4">
    <source>
        <dbReference type="EMBL" id="GMI39538.1"/>
    </source>
</evidence>
<evidence type="ECO:0000259" key="3">
    <source>
        <dbReference type="Pfam" id="PF07699"/>
    </source>
</evidence>
<dbReference type="Gene3D" id="2.10.50.10">
    <property type="entry name" value="Tumor Necrosis Factor Receptor, subunit A, domain 2"/>
    <property type="match status" value="1"/>
</dbReference>
<dbReference type="InterPro" id="IPR011641">
    <property type="entry name" value="Tyr-kin_ephrin_A/B_rcpt-like"/>
</dbReference>